<proteinExistence type="predicted"/>
<organism evidence="2 3">
    <name type="scientific">Macrolepiota fuliginosa MF-IS2</name>
    <dbReference type="NCBI Taxonomy" id="1400762"/>
    <lineage>
        <taxon>Eukaryota</taxon>
        <taxon>Fungi</taxon>
        <taxon>Dikarya</taxon>
        <taxon>Basidiomycota</taxon>
        <taxon>Agaricomycotina</taxon>
        <taxon>Agaricomycetes</taxon>
        <taxon>Agaricomycetidae</taxon>
        <taxon>Agaricales</taxon>
        <taxon>Agaricineae</taxon>
        <taxon>Agaricaceae</taxon>
        <taxon>Macrolepiota</taxon>
    </lineage>
</organism>
<evidence type="ECO:0000256" key="1">
    <source>
        <dbReference type="SAM" id="Phobius"/>
    </source>
</evidence>
<comment type="caution">
    <text evidence="2">The sequence shown here is derived from an EMBL/GenBank/DDBJ whole genome shotgun (WGS) entry which is preliminary data.</text>
</comment>
<dbReference type="EMBL" id="MU151100">
    <property type="protein sequence ID" value="KAF9450646.1"/>
    <property type="molecule type" value="Genomic_DNA"/>
</dbReference>
<gene>
    <name evidence="2" type="ORF">P691DRAFT_700814</name>
</gene>
<sequence>MAKAWQEVSGLPGVDSEWTGAFACAVANVNVLLADAVLIHRCWVIYGRRKSIIIFPVFIWLGALFCTILQIYLQVAHIKNPKIGPYSWASVTMTLGPGIVLIPFWSCTILLNAYSSIVLIRRIYQTSKECRGFASVKHLHLLIRIVAESGLLYFSITLAHLVVWFGTNDFAINIISVLNAPIIGIAFDWLLIRIAMNNAAEQETGMGVSTIMFVEPSIVGPQEVMTNTMNDNMSTGTTFIYTCVWYSKCGNC</sequence>
<dbReference type="OrthoDB" id="3357408at2759"/>
<name>A0A9P5XK43_9AGAR</name>
<feature type="transmembrane region" description="Helical" evidence="1">
    <location>
        <begin position="170"/>
        <end position="192"/>
    </location>
</feature>
<dbReference type="Proteomes" id="UP000807342">
    <property type="component" value="Unassembled WGS sequence"/>
</dbReference>
<protein>
    <submittedName>
        <fullName evidence="2">Uncharacterized protein</fullName>
    </submittedName>
</protein>
<evidence type="ECO:0000313" key="2">
    <source>
        <dbReference type="EMBL" id="KAF9450646.1"/>
    </source>
</evidence>
<keyword evidence="3" id="KW-1185">Reference proteome</keyword>
<keyword evidence="1" id="KW-0812">Transmembrane</keyword>
<dbReference type="AlphaFoldDB" id="A0A9P5XK43"/>
<evidence type="ECO:0000313" key="3">
    <source>
        <dbReference type="Proteomes" id="UP000807342"/>
    </source>
</evidence>
<keyword evidence="1" id="KW-0472">Membrane</keyword>
<feature type="transmembrane region" description="Helical" evidence="1">
    <location>
        <begin position="141"/>
        <end position="164"/>
    </location>
</feature>
<feature type="transmembrane region" description="Helical" evidence="1">
    <location>
        <begin position="52"/>
        <end position="75"/>
    </location>
</feature>
<keyword evidence="1" id="KW-1133">Transmembrane helix</keyword>
<reference evidence="2" key="1">
    <citation type="submission" date="2020-11" db="EMBL/GenBank/DDBJ databases">
        <authorList>
            <consortium name="DOE Joint Genome Institute"/>
            <person name="Ahrendt S."/>
            <person name="Riley R."/>
            <person name="Andreopoulos W."/>
            <person name="Labutti K."/>
            <person name="Pangilinan J."/>
            <person name="Ruiz-Duenas F.J."/>
            <person name="Barrasa J.M."/>
            <person name="Sanchez-Garcia M."/>
            <person name="Camarero S."/>
            <person name="Miyauchi S."/>
            <person name="Serrano A."/>
            <person name="Linde D."/>
            <person name="Babiker R."/>
            <person name="Drula E."/>
            <person name="Ayuso-Fernandez I."/>
            <person name="Pacheco R."/>
            <person name="Padilla G."/>
            <person name="Ferreira P."/>
            <person name="Barriuso J."/>
            <person name="Kellner H."/>
            <person name="Castanera R."/>
            <person name="Alfaro M."/>
            <person name="Ramirez L."/>
            <person name="Pisabarro A.G."/>
            <person name="Kuo A."/>
            <person name="Tritt A."/>
            <person name="Lipzen A."/>
            <person name="He G."/>
            <person name="Yan M."/>
            <person name="Ng V."/>
            <person name="Cullen D."/>
            <person name="Martin F."/>
            <person name="Rosso M.-N."/>
            <person name="Henrissat B."/>
            <person name="Hibbett D."/>
            <person name="Martinez A.T."/>
            <person name="Grigoriev I.V."/>
        </authorList>
    </citation>
    <scope>NUCLEOTIDE SEQUENCE</scope>
    <source>
        <strain evidence="2">MF-IS2</strain>
    </source>
</reference>
<accession>A0A9P5XK43</accession>
<feature type="transmembrane region" description="Helical" evidence="1">
    <location>
        <begin position="20"/>
        <end position="40"/>
    </location>
</feature>
<feature type="transmembrane region" description="Helical" evidence="1">
    <location>
        <begin position="95"/>
        <end position="120"/>
    </location>
</feature>